<feature type="region of interest" description="Disordered" evidence="1">
    <location>
        <begin position="82"/>
        <end position="106"/>
    </location>
</feature>
<proteinExistence type="predicted"/>
<reference evidence="2 3" key="1">
    <citation type="submission" date="2024-02" db="EMBL/GenBank/DDBJ databases">
        <title>Herpetosiphon gulosus NBRC 112829.</title>
        <authorList>
            <person name="Ichikawa N."/>
            <person name="Katano-Makiyama Y."/>
            <person name="Hidaka K."/>
        </authorList>
    </citation>
    <scope>NUCLEOTIDE SEQUENCE [LARGE SCALE GENOMIC DNA]</scope>
    <source>
        <strain evidence="2 3">NBRC 112829</strain>
    </source>
</reference>
<sequence length="531" mass="56742">MSEHQIEALLAEIPADERATFQSFYQERLYAAMQAASRRGGMEVDPDQIEEELVDALIREAEGRDSPTGMGMVPTSEGEYALIPPESDPRLAQPSKGGSRSGDAGAMTPQRWAAIAAVLLLPLLWFFWPSGDGDAEDQGQALDTTTTPITTTLALVTPTALTDFSGGSDVTVAYPASLELARDDGVSPDVYRVLASASELGGVWEPDVPEGVAAWLNGSYINHVYCLPPTAKPTIDGLNRGSVITMRPASGAVREYTVVRVRQVGRQEVEVLDQRRAGMTLILCGDGQNERTVVEAAYQPASHTSAVLQRGQAATLPDMARLTVQTIQTLPPTTTTPVGFAEVAITVQVENLTGQVWTSQAMADQLVLDGVLAERVMVGHDAIDAHASRRVTYRYLVSEGGGQALWRATALTGETVAVALTILPAPAGADRRPYTTTLDPASVRLEPLGNGHRFTITAVLTATGSDPVTVDMNAVSIWHGGRTVPLDGTSDSLPMVLQPGTPTHLRLVTSVPDIAQLEIQIGQQRWRITLP</sequence>
<organism evidence="2 3">
    <name type="scientific">Herpetosiphon gulosus</name>
    <dbReference type="NCBI Taxonomy" id="1973496"/>
    <lineage>
        <taxon>Bacteria</taxon>
        <taxon>Bacillati</taxon>
        <taxon>Chloroflexota</taxon>
        <taxon>Chloroflexia</taxon>
        <taxon>Herpetosiphonales</taxon>
        <taxon>Herpetosiphonaceae</taxon>
        <taxon>Herpetosiphon</taxon>
    </lineage>
</organism>
<evidence type="ECO:0000313" key="2">
    <source>
        <dbReference type="EMBL" id="GAA5531191.1"/>
    </source>
</evidence>
<dbReference type="RefSeq" id="WP_345724768.1">
    <property type="nucleotide sequence ID" value="NZ_BAABRU010000036.1"/>
</dbReference>
<evidence type="ECO:0000313" key="3">
    <source>
        <dbReference type="Proteomes" id="UP001428290"/>
    </source>
</evidence>
<accession>A0ABP9X9R5</accession>
<gene>
    <name evidence="2" type="ORF">Hgul01_05016</name>
</gene>
<dbReference type="Proteomes" id="UP001428290">
    <property type="component" value="Unassembled WGS sequence"/>
</dbReference>
<comment type="caution">
    <text evidence="2">The sequence shown here is derived from an EMBL/GenBank/DDBJ whole genome shotgun (WGS) entry which is preliminary data.</text>
</comment>
<evidence type="ECO:0000256" key="1">
    <source>
        <dbReference type="SAM" id="MobiDB-lite"/>
    </source>
</evidence>
<protein>
    <submittedName>
        <fullName evidence="2">Uncharacterized protein</fullName>
    </submittedName>
</protein>
<dbReference type="EMBL" id="BAABRU010000036">
    <property type="protein sequence ID" value="GAA5531191.1"/>
    <property type="molecule type" value="Genomic_DNA"/>
</dbReference>
<name>A0ABP9X9R5_9CHLR</name>
<keyword evidence="3" id="KW-1185">Reference proteome</keyword>